<dbReference type="Proteomes" id="UP000233766">
    <property type="component" value="Unassembled WGS sequence"/>
</dbReference>
<protein>
    <recommendedName>
        <fullName evidence="6">Lipoprotein</fullName>
    </recommendedName>
</protein>
<dbReference type="Pfam" id="PF24092">
    <property type="entry name" value="DUF7373_C"/>
    <property type="match status" value="1"/>
</dbReference>
<evidence type="ECO:0000259" key="3">
    <source>
        <dbReference type="Pfam" id="PF24092"/>
    </source>
</evidence>
<proteinExistence type="predicted"/>
<accession>A0A2N3V847</accession>
<feature type="chain" id="PRO_5039529508" description="Lipoprotein" evidence="1">
    <location>
        <begin position="21"/>
        <end position="410"/>
    </location>
</feature>
<dbReference type="InterPro" id="IPR056463">
    <property type="entry name" value="DUF7373_C"/>
</dbReference>
<keyword evidence="1" id="KW-0732">Signal</keyword>
<evidence type="ECO:0000313" key="5">
    <source>
        <dbReference type="Proteomes" id="UP000233766"/>
    </source>
</evidence>
<name>A0A2N3V847_9NOCA</name>
<dbReference type="AlphaFoldDB" id="A0A2N3V847"/>
<gene>
    <name evidence="4" type="ORF">ATK86_2139</name>
</gene>
<sequence>MRIRYAVLAATLATVLTACGSTLSGQALPGEIDVRSLDVGSYPTEPLNAHDDDPIPDLYEMDDVAAMRIADYVINSRDIDAQMTYGKRGTTVSAGLMPSALGDDRAMSVIAKKHKLLYGFASNGASTDSRVETDGGWPTKKAENRLTATTMVLQFPDADRAAAAAKEFYDTDFGMQEGRNQAVTIPGHPAALSHWRPDSPFLRTVLPHGPYVIAFLLSVPTPDQQALTALAANAYTEQIAALAETTPLTDEQVMTLPWDPEHLLMRTLNPEELAAPEGSGFYVVTGKHGILHYAGDQLPTDRHYVDEQLTKMSAQQVALSWGSIAVRTPDEQTARRAVTEKMFLWQVEGEAANPPGLPDAACVENKRTGAAKRFSCIVAYKEYVGIVSGNQLLDAHQRAAAQYALFANAR</sequence>
<comment type="caution">
    <text evidence="4">The sequence shown here is derived from an EMBL/GenBank/DDBJ whole genome shotgun (WGS) entry which is preliminary data.</text>
</comment>
<evidence type="ECO:0000313" key="4">
    <source>
        <dbReference type="EMBL" id="PKV77786.1"/>
    </source>
</evidence>
<evidence type="ECO:0008006" key="6">
    <source>
        <dbReference type="Google" id="ProtNLM"/>
    </source>
</evidence>
<dbReference type="Pfam" id="PF24088">
    <property type="entry name" value="DUF7373"/>
    <property type="match status" value="1"/>
</dbReference>
<reference evidence="4 5" key="1">
    <citation type="submission" date="2017-12" db="EMBL/GenBank/DDBJ databases">
        <title>Sequencing the genomes of 1000 Actinobacteria strains.</title>
        <authorList>
            <person name="Klenk H.-P."/>
        </authorList>
    </citation>
    <scope>NUCLEOTIDE SEQUENCE [LARGE SCALE GENOMIC DNA]</scope>
    <source>
        <strain evidence="4 5">DSM 44489</strain>
    </source>
</reference>
<dbReference type="OrthoDB" id="4565228at2"/>
<evidence type="ECO:0000259" key="2">
    <source>
        <dbReference type="Pfam" id="PF24088"/>
    </source>
</evidence>
<keyword evidence="5" id="KW-1185">Reference proteome</keyword>
<organism evidence="4 5">
    <name type="scientific">Nocardia fluminea</name>
    <dbReference type="NCBI Taxonomy" id="134984"/>
    <lineage>
        <taxon>Bacteria</taxon>
        <taxon>Bacillati</taxon>
        <taxon>Actinomycetota</taxon>
        <taxon>Actinomycetes</taxon>
        <taxon>Mycobacteriales</taxon>
        <taxon>Nocardiaceae</taxon>
        <taxon>Nocardia</taxon>
    </lineage>
</organism>
<feature type="signal peptide" evidence="1">
    <location>
        <begin position="1"/>
        <end position="20"/>
    </location>
</feature>
<dbReference type="RefSeq" id="WP_101464368.1">
    <property type="nucleotide sequence ID" value="NZ_PJMW01000002.1"/>
</dbReference>
<dbReference type="InterPro" id="IPR055797">
    <property type="entry name" value="DUF7373"/>
</dbReference>
<feature type="domain" description="DUF7373" evidence="2">
    <location>
        <begin position="59"/>
        <end position="258"/>
    </location>
</feature>
<evidence type="ECO:0000256" key="1">
    <source>
        <dbReference type="SAM" id="SignalP"/>
    </source>
</evidence>
<dbReference type="PROSITE" id="PS51257">
    <property type="entry name" value="PROKAR_LIPOPROTEIN"/>
    <property type="match status" value="1"/>
</dbReference>
<feature type="domain" description="DUF7373" evidence="3">
    <location>
        <begin position="263"/>
        <end position="409"/>
    </location>
</feature>
<dbReference type="EMBL" id="PJMW01000002">
    <property type="protein sequence ID" value="PKV77786.1"/>
    <property type="molecule type" value="Genomic_DNA"/>
</dbReference>